<dbReference type="PANTHER" id="PTHR23502:SF21">
    <property type="entry name" value="DITYROSINE TRANSPORTER 1"/>
    <property type="match status" value="1"/>
</dbReference>
<feature type="transmembrane region" description="Helical" evidence="6">
    <location>
        <begin position="128"/>
        <end position="146"/>
    </location>
</feature>
<name>A0A6A5YP92_9PLEO</name>
<feature type="compositionally biased region" description="Polar residues" evidence="5">
    <location>
        <begin position="1"/>
        <end position="10"/>
    </location>
</feature>
<comment type="subcellular location">
    <subcellularLocation>
        <location evidence="1">Membrane</location>
        <topology evidence="1">Multi-pass membrane protein</topology>
    </subcellularLocation>
</comment>
<dbReference type="PROSITE" id="PS50850">
    <property type="entry name" value="MFS"/>
    <property type="match status" value="1"/>
</dbReference>
<feature type="region of interest" description="Disordered" evidence="5">
    <location>
        <begin position="1"/>
        <end position="33"/>
    </location>
</feature>
<protein>
    <submittedName>
        <fullName evidence="8">Major facilitator superfamily domain-containing protein</fullName>
    </submittedName>
</protein>
<feature type="transmembrane region" description="Helical" evidence="6">
    <location>
        <begin position="466"/>
        <end position="485"/>
    </location>
</feature>
<keyword evidence="9" id="KW-1185">Reference proteome</keyword>
<feature type="transmembrane region" description="Helical" evidence="6">
    <location>
        <begin position="287"/>
        <end position="311"/>
    </location>
</feature>
<feature type="transmembrane region" description="Helical" evidence="6">
    <location>
        <begin position="331"/>
        <end position="351"/>
    </location>
</feature>
<dbReference type="AlphaFoldDB" id="A0A6A5YP92"/>
<dbReference type="Gene3D" id="1.20.1720.10">
    <property type="entry name" value="Multidrug resistance protein D"/>
    <property type="match status" value="1"/>
</dbReference>
<feature type="domain" description="Major facilitator superfamily (MFS) profile" evidence="7">
    <location>
        <begin position="62"/>
        <end position="489"/>
    </location>
</feature>
<keyword evidence="4 6" id="KW-0472">Membrane</keyword>
<reference evidence="8" key="1">
    <citation type="journal article" date="2020" name="Stud. Mycol.">
        <title>101 Dothideomycetes genomes: a test case for predicting lifestyles and emergence of pathogens.</title>
        <authorList>
            <person name="Haridas S."/>
            <person name="Albert R."/>
            <person name="Binder M."/>
            <person name="Bloem J."/>
            <person name="Labutti K."/>
            <person name="Salamov A."/>
            <person name="Andreopoulos B."/>
            <person name="Baker S."/>
            <person name="Barry K."/>
            <person name="Bills G."/>
            <person name="Bluhm B."/>
            <person name="Cannon C."/>
            <person name="Castanera R."/>
            <person name="Culley D."/>
            <person name="Daum C."/>
            <person name="Ezra D."/>
            <person name="Gonzalez J."/>
            <person name="Henrissat B."/>
            <person name="Kuo A."/>
            <person name="Liang C."/>
            <person name="Lipzen A."/>
            <person name="Lutzoni F."/>
            <person name="Magnuson J."/>
            <person name="Mondo S."/>
            <person name="Nolan M."/>
            <person name="Ohm R."/>
            <person name="Pangilinan J."/>
            <person name="Park H.-J."/>
            <person name="Ramirez L."/>
            <person name="Alfaro M."/>
            <person name="Sun H."/>
            <person name="Tritt A."/>
            <person name="Yoshinaga Y."/>
            <person name="Zwiers L.-H."/>
            <person name="Turgeon B."/>
            <person name="Goodwin S."/>
            <person name="Spatafora J."/>
            <person name="Crous P."/>
            <person name="Grigoriev I."/>
        </authorList>
    </citation>
    <scope>NUCLEOTIDE SEQUENCE</scope>
    <source>
        <strain evidence="8">CBS 627.86</strain>
    </source>
</reference>
<evidence type="ECO:0000256" key="3">
    <source>
        <dbReference type="ARBA" id="ARBA00022989"/>
    </source>
</evidence>
<organism evidence="8 9">
    <name type="scientific">Lophiotrema nucula</name>
    <dbReference type="NCBI Taxonomy" id="690887"/>
    <lineage>
        <taxon>Eukaryota</taxon>
        <taxon>Fungi</taxon>
        <taxon>Dikarya</taxon>
        <taxon>Ascomycota</taxon>
        <taxon>Pezizomycotina</taxon>
        <taxon>Dothideomycetes</taxon>
        <taxon>Pleosporomycetidae</taxon>
        <taxon>Pleosporales</taxon>
        <taxon>Lophiotremataceae</taxon>
        <taxon>Lophiotrema</taxon>
    </lineage>
</organism>
<feature type="transmembrane region" description="Helical" evidence="6">
    <location>
        <begin position="96"/>
        <end position="116"/>
    </location>
</feature>
<feature type="transmembrane region" description="Helical" evidence="6">
    <location>
        <begin position="158"/>
        <end position="178"/>
    </location>
</feature>
<feature type="transmembrane region" description="Helical" evidence="6">
    <location>
        <begin position="215"/>
        <end position="237"/>
    </location>
</feature>
<evidence type="ECO:0000313" key="9">
    <source>
        <dbReference type="Proteomes" id="UP000799770"/>
    </source>
</evidence>
<feature type="transmembrane region" description="Helical" evidence="6">
    <location>
        <begin position="433"/>
        <end position="454"/>
    </location>
</feature>
<dbReference type="Proteomes" id="UP000799770">
    <property type="component" value="Unassembled WGS sequence"/>
</dbReference>
<keyword evidence="3 6" id="KW-1133">Transmembrane helix</keyword>
<feature type="transmembrane region" description="Helical" evidence="6">
    <location>
        <begin position="401"/>
        <end position="421"/>
    </location>
</feature>
<evidence type="ECO:0000313" key="8">
    <source>
        <dbReference type="EMBL" id="KAF2108935.1"/>
    </source>
</evidence>
<feature type="transmembrane region" description="Helical" evidence="6">
    <location>
        <begin position="190"/>
        <end position="209"/>
    </location>
</feature>
<dbReference type="GO" id="GO:0005886">
    <property type="term" value="C:plasma membrane"/>
    <property type="evidence" value="ECO:0007669"/>
    <property type="project" value="TreeGrafter"/>
</dbReference>
<dbReference type="InterPro" id="IPR020846">
    <property type="entry name" value="MFS_dom"/>
</dbReference>
<keyword evidence="2 6" id="KW-0812">Transmembrane</keyword>
<dbReference type="GO" id="GO:0005275">
    <property type="term" value="F:amine transmembrane transporter activity"/>
    <property type="evidence" value="ECO:0007669"/>
    <property type="project" value="TreeGrafter"/>
</dbReference>
<evidence type="ECO:0000256" key="2">
    <source>
        <dbReference type="ARBA" id="ARBA00022692"/>
    </source>
</evidence>
<evidence type="ECO:0000256" key="4">
    <source>
        <dbReference type="ARBA" id="ARBA00023136"/>
    </source>
</evidence>
<evidence type="ECO:0000256" key="1">
    <source>
        <dbReference type="ARBA" id="ARBA00004141"/>
    </source>
</evidence>
<sequence length="507" mass="54948">MDAKEPQNSILDAIDGRSSHSSNGDIPKEPAAAAESHDIEKTASIVLPPPYTAFTPGRQLLIILIATAAGFFSPVCGAVYLPSLKLFEKIFNTTSGVINGSVSIYWAVFGIAPLFGAPASDFGGRKTVYIWSLAVFLVANGLLAALPPTLGGLFTLRVFQAIGSSMVTSVGAGTVADVTEPAKRASRMGLFLLGPQLGPLLGPLIGGQFSSESRWRWIFGFLSIAAIPVYTLMLFFLPETLRCLVGNGSHYAEKGWFVVPRFRQKQVVPDGEYPRPPRFTPKQLFRVLLFVPNCIVTLSSAFNFAGLSTMYVVFPTVWQTKYGWSGSETGYAYLAPGVFLLLASFAIGRFSDFQYRRYKAKHEGKAPAPEWRVEMQLYAYIITAAGKAMFGWFILRHYHPVAVLVAISLAAVGTGMIMILSTSYQTECMPTSAALLVALGGLLRNVGSAIAAAILDSLLGRMGYGWFFTGLAFMDIACISGLVFIRFRGHVYRENFTASSKPALSPK</sequence>
<feature type="transmembrane region" description="Helical" evidence="6">
    <location>
        <begin position="377"/>
        <end position="395"/>
    </location>
</feature>
<accession>A0A6A5YP92</accession>
<dbReference type="InterPro" id="IPR036259">
    <property type="entry name" value="MFS_trans_sf"/>
</dbReference>
<dbReference type="PANTHER" id="PTHR23502">
    <property type="entry name" value="MAJOR FACILITATOR SUPERFAMILY"/>
    <property type="match status" value="1"/>
</dbReference>
<feature type="transmembrane region" description="Helical" evidence="6">
    <location>
        <begin position="60"/>
        <end position="81"/>
    </location>
</feature>
<dbReference type="EMBL" id="ML977345">
    <property type="protein sequence ID" value="KAF2108935.1"/>
    <property type="molecule type" value="Genomic_DNA"/>
</dbReference>
<proteinExistence type="predicted"/>
<gene>
    <name evidence="8" type="ORF">BDV96DRAFT_586910</name>
</gene>
<dbReference type="Pfam" id="PF07690">
    <property type="entry name" value="MFS_1"/>
    <property type="match status" value="1"/>
</dbReference>
<dbReference type="InterPro" id="IPR011701">
    <property type="entry name" value="MFS"/>
</dbReference>
<dbReference type="SUPFAM" id="SSF103473">
    <property type="entry name" value="MFS general substrate transporter"/>
    <property type="match status" value="1"/>
</dbReference>
<dbReference type="OrthoDB" id="3936150at2759"/>
<evidence type="ECO:0000256" key="6">
    <source>
        <dbReference type="SAM" id="Phobius"/>
    </source>
</evidence>
<evidence type="ECO:0000259" key="7">
    <source>
        <dbReference type="PROSITE" id="PS50850"/>
    </source>
</evidence>
<evidence type="ECO:0000256" key="5">
    <source>
        <dbReference type="SAM" id="MobiDB-lite"/>
    </source>
</evidence>